<dbReference type="AlphaFoldDB" id="A0A246JID3"/>
<dbReference type="InterPro" id="IPR017871">
    <property type="entry name" value="ABC_transporter-like_CS"/>
</dbReference>
<keyword evidence="3" id="KW-0067">ATP-binding</keyword>
<dbReference type="GO" id="GO:0005886">
    <property type="term" value="C:plasma membrane"/>
    <property type="evidence" value="ECO:0007669"/>
    <property type="project" value="TreeGrafter"/>
</dbReference>
<dbReference type="PANTHER" id="PTHR24220:SF611">
    <property type="entry name" value="ATP-BINDING COMPONENT OF ABC TRANSPORTER-RELATED"/>
    <property type="match status" value="1"/>
</dbReference>
<sequence>MRYGATELAFPDFVLPQGGHLLLRGASGSGKSTLLALMAGLLTPSGGRLTMGGQEVAALAPAARDAWRGAYLGFVPQRLHLSPSLSVRDNLSLPYVAAGLAPDLGRIEAVLGELGVAALLDRRPHQLSQGQAQRVALARALLRSPRFVLADEPTANLDDDACAATLALLRQAADRHGLCLVIASHDARIESAWTGWPALHRLRLASSAASPGAAPMARSGQNATPQSIQPPIQAPSQPPIPPSA</sequence>
<dbReference type="Proteomes" id="UP000197468">
    <property type="component" value="Unassembled WGS sequence"/>
</dbReference>
<feature type="region of interest" description="Disordered" evidence="4">
    <location>
        <begin position="210"/>
        <end position="244"/>
    </location>
</feature>
<keyword evidence="2" id="KW-0547">Nucleotide-binding</keyword>
<evidence type="ECO:0000256" key="4">
    <source>
        <dbReference type="SAM" id="MobiDB-lite"/>
    </source>
</evidence>
<dbReference type="PROSITE" id="PS50893">
    <property type="entry name" value="ABC_TRANSPORTER_2"/>
    <property type="match status" value="1"/>
</dbReference>
<accession>A0A246JID3</accession>
<keyword evidence="1" id="KW-1003">Cell membrane</keyword>
<dbReference type="EMBL" id="NIOF01000002">
    <property type="protein sequence ID" value="OWQ92332.1"/>
    <property type="molecule type" value="Genomic_DNA"/>
</dbReference>
<dbReference type="SUPFAM" id="SSF52540">
    <property type="entry name" value="P-loop containing nucleoside triphosphate hydrolases"/>
    <property type="match status" value="1"/>
</dbReference>
<feature type="compositionally biased region" description="Pro residues" evidence="4">
    <location>
        <begin position="232"/>
        <end position="244"/>
    </location>
</feature>
<keyword evidence="1" id="KW-0472">Membrane</keyword>
<evidence type="ECO:0000313" key="7">
    <source>
        <dbReference type="Proteomes" id="UP000197468"/>
    </source>
</evidence>
<dbReference type="InterPro" id="IPR027417">
    <property type="entry name" value="P-loop_NTPase"/>
</dbReference>
<dbReference type="Pfam" id="PF00005">
    <property type="entry name" value="ABC_tran"/>
    <property type="match status" value="1"/>
</dbReference>
<organism evidence="6 7">
    <name type="scientific">Roseateles aquatilis</name>
    <dbReference type="NCBI Taxonomy" id="431061"/>
    <lineage>
        <taxon>Bacteria</taxon>
        <taxon>Pseudomonadati</taxon>
        <taxon>Pseudomonadota</taxon>
        <taxon>Betaproteobacteria</taxon>
        <taxon>Burkholderiales</taxon>
        <taxon>Sphaerotilaceae</taxon>
        <taxon>Roseateles</taxon>
    </lineage>
</organism>
<dbReference type="GO" id="GO:0005524">
    <property type="term" value="F:ATP binding"/>
    <property type="evidence" value="ECO:0007669"/>
    <property type="project" value="UniProtKB-KW"/>
</dbReference>
<dbReference type="InterPro" id="IPR003593">
    <property type="entry name" value="AAA+_ATPase"/>
</dbReference>
<protein>
    <recommendedName>
        <fullName evidence="5">ABC transporter domain-containing protein</fullName>
    </recommendedName>
</protein>
<proteinExistence type="predicted"/>
<name>A0A246JID3_9BURK</name>
<dbReference type="GO" id="GO:0016887">
    <property type="term" value="F:ATP hydrolysis activity"/>
    <property type="evidence" value="ECO:0007669"/>
    <property type="project" value="InterPro"/>
</dbReference>
<dbReference type="GO" id="GO:0022857">
    <property type="term" value="F:transmembrane transporter activity"/>
    <property type="evidence" value="ECO:0007669"/>
    <property type="project" value="TreeGrafter"/>
</dbReference>
<dbReference type="OrthoDB" id="8905165at2"/>
<feature type="domain" description="ABC transporter" evidence="5">
    <location>
        <begin position="1"/>
        <end position="231"/>
    </location>
</feature>
<dbReference type="PANTHER" id="PTHR24220">
    <property type="entry name" value="IMPORT ATP-BINDING PROTEIN"/>
    <property type="match status" value="1"/>
</dbReference>
<dbReference type="PROSITE" id="PS00211">
    <property type="entry name" value="ABC_TRANSPORTER_1"/>
    <property type="match status" value="1"/>
</dbReference>
<keyword evidence="7" id="KW-1185">Reference proteome</keyword>
<dbReference type="InterPro" id="IPR003439">
    <property type="entry name" value="ABC_transporter-like_ATP-bd"/>
</dbReference>
<evidence type="ECO:0000256" key="3">
    <source>
        <dbReference type="ARBA" id="ARBA00022840"/>
    </source>
</evidence>
<dbReference type="InterPro" id="IPR015854">
    <property type="entry name" value="ABC_transpr_LolD-like"/>
</dbReference>
<dbReference type="SMART" id="SM00382">
    <property type="entry name" value="AAA"/>
    <property type="match status" value="1"/>
</dbReference>
<gene>
    <name evidence="6" type="ORF">CDN99_07445</name>
</gene>
<reference evidence="6 7" key="1">
    <citation type="journal article" date="2008" name="Int. J. Syst. Evol. Microbiol.">
        <title>Description of Roseateles aquatilis sp. nov. and Roseateles terrae sp. nov., in the class Betaproteobacteria, and emended description of the genus Roseateles.</title>
        <authorList>
            <person name="Gomila M."/>
            <person name="Bowien B."/>
            <person name="Falsen E."/>
            <person name="Moore E.R."/>
            <person name="Lalucat J."/>
        </authorList>
    </citation>
    <scope>NUCLEOTIDE SEQUENCE [LARGE SCALE GENOMIC DNA]</scope>
    <source>
        <strain evidence="6 7">CCUG 48205</strain>
    </source>
</reference>
<comment type="caution">
    <text evidence="6">The sequence shown here is derived from an EMBL/GenBank/DDBJ whole genome shotgun (WGS) entry which is preliminary data.</text>
</comment>
<dbReference type="Gene3D" id="3.40.50.300">
    <property type="entry name" value="P-loop containing nucleotide triphosphate hydrolases"/>
    <property type="match status" value="1"/>
</dbReference>
<evidence type="ECO:0000259" key="5">
    <source>
        <dbReference type="PROSITE" id="PS50893"/>
    </source>
</evidence>
<evidence type="ECO:0000313" key="6">
    <source>
        <dbReference type="EMBL" id="OWQ92332.1"/>
    </source>
</evidence>
<evidence type="ECO:0000256" key="2">
    <source>
        <dbReference type="ARBA" id="ARBA00022741"/>
    </source>
</evidence>
<evidence type="ECO:0000256" key="1">
    <source>
        <dbReference type="ARBA" id="ARBA00022475"/>
    </source>
</evidence>